<evidence type="ECO:0000256" key="4">
    <source>
        <dbReference type="ARBA" id="ARBA00008654"/>
    </source>
</evidence>
<dbReference type="Pfam" id="PF06155">
    <property type="entry name" value="GBBH-like_N"/>
    <property type="match status" value="1"/>
</dbReference>
<evidence type="ECO:0000256" key="9">
    <source>
        <dbReference type="ARBA" id="ARBA00023004"/>
    </source>
</evidence>
<dbReference type="RefSeq" id="XP_782480.2">
    <property type="nucleotide sequence ID" value="XM_777387.5"/>
</dbReference>
<dbReference type="InterPro" id="IPR042098">
    <property type="entry name" value="TauD-like_sf"/>
</dbReference>
<evidence type="ECO:0000256" key="3">
    <source>
        <dbReference type="ARBA" id="ARBA00005022"/>
    </source>
</evidence>
<evidence type="ECO:0008006" key="14">
    <source>
        <dbReference type="Google" id="ProtNLM"/>
    </source>
</evidence>
<dbReference type="GO" id="GO:0046872">
    <property type="term" value="F:metal ion binding"/>
    <property type="evidence" value="ECO:0007669"/>
    <property type="project" value="UniProtKB-KW"/>
</dbReference>
<feature type="domain" description="Gamma-butyrobetaine hydroxylase-like N-terminal" evidence="11">
    <location>
        <begin position="98"/>
        <end position="175"/>
    </location>
</feature>
<feature type="domain" description="TauD/TfdA-like" evidence="10">
    <location>
        <begin position="203"/>
        <end position="443"/>
    </location>
</feature>
<dbReference type="Gene3D" id="3.30.2020.30">
    <property type="match status" value="1"/>
</dbReference>
<evidence type="ECO:0000256" key="7">
    <source>
        <dbReference type="ARBA" id="ARBA00022964"/>
    </source>
</evidence>
<dbReference type="InParanoid" id="A0A7M7TG78"/>
<keyword evidence="6" id="KW-0124">Carnitine biosynthesis</keyword>
<reference evidence="13" key="1">
    <citation type="submission" date="2015-02" db="EMBL/GenBank/DDBJ databases">
        <title>Genome sequencing for Strongylocentrotus purpuratus.</title>
        <authorList>
            <person name="Murali S."/>
            <person name="Liu Y."/>
            <person name="Vee V."/>
            <person name="English A."/>
            <person name="Wang M."/>
            <person name="Skinner E."/>
            <person name="Han Y."/>
            <person name="Muzny D.M."/>
            <person name="Worley K.C."/>
            <person name="Gibbs R.A."/>
        </authorList>
    </citation>
    <scope>NUCLEOTIDE SEQUENCE</scope>
</reference>
<dbReference type="SUPFAM" id="SSF51197">
    <property type="entry name" value="Clavaminate synthase-like"/>
    <property type="match status" value="1"/>
</dbReference>
<reference evidence="12" key="2">
    <citation type="submission" date="2021-01" db="UniProtKB">
        <authorList>
            <consortium name="EnsemblMetazoa"/>
        </authorList>
    </citation>
    <scope>IDENTIFICATION</scope>
</reference>
<evidence type="ECO:0000256" key="1">
    <source>
        <dbReference type="ARBA" id="ARBA00001954"/>
    </source>
</evidence>
<dbReference type="Pfam" id="PF02668">
    <property type="entry name" value="TauD"/>
    <property type="match status" value="1"/>
</dbReference>
<dbReference type="GO" id="GO:0008336">
    <property type="term" value="F:gamma-butyrobetaine dioxygenase activity"/>
    <property type="evidence" value="ECO:0000318"/>
    <property type="project" value="GO_Central"/>
</dbReference>
<keyword evidence="9" id="KW-0408">Iron</keyword>
<dbReference type="InterPro" id="IPR038492">
    <property type="entry name" value="GBBH-like_N_sf"/>
</dbReference>
<evidence type="ECO:0000313" key="13">
    <source>
        <dbReference type="Proteomes" id="UP000007110"/>
    </source>
</evidence>
<evidence type="ECO:0000256" key="5">
    <source>
        <dbReference type="ARBA" id="ARBA00022723"/>
    </source>
</evidence>
<dbReference type="GO" id="GO:0005739">
    <property type="term" value="C:mitochondrion"/>
    <property type="evidence" value="ECO:0000318"/>
    <property type="project" value="GO_Central"/>
</dbReference>
<dbReference type="CDD" id="cd00250">
    <property type="entry name" value="CAS_like"/>
    <property type="match status" value="1"/>
</dbReference>
<dbReference type="GO" id="GO:0045329">
    <property type="term" value="P:carnitine biosynthetic process"/>
    <property type="evidence" value="ECO:0000318"/>
    <property type="project" value="GO_Central"/>
</dbReference>
<comment type="cofactor">
    <cofactor evidence="1">
        <name>Fe(2+)</name>
        <dbReference type="ChEBI" id="CHEBI:29033"/>
    </cofactor>
</comment>
<sequence>MALSTLRTVASRLTLSGQVSAPLRSVLSSNWSRAQVIASAAATKNTTLVQHRSKCTDCAKNCGHCNKLSAFKPAVRHAHAQTQPAINTADEIASVARNTDKDWFEITWKDGFEGKYPYAWIRDNCRCDECYYPSCHQRSMLMYNMDPNVKPVHEELKDGGRTFQIKWTDDHVSPIPAEWLKMHRFDKTDFDVVRKVKQVSWGSEFTDKIPSFDYKDIINEDQALYSWMESLVGRGLVIVRNAPHDEMNVQNICDRVGYERFTCYGSDFRVENIFESSSLGFTTAALGLHLDLPYYDYRPGVQFLNCLRQCEVKGGESQFVDAKRVAETLKKEEPEWYEYMTNVKLDFRLLGIDYIDSHLQHARNLIELDEQGEFKTLAYNDQTRSPYMNVPVEEVNKIYQALKKFNEFLYRKENFIDYKLQPGEIIAFDNNRVMHGRSAYTVKYVDGEDHSRLLIGGFLDWDEIHSRMRLLDERMNGTPRL</sequence>
<evidence type="ECO:0000256" key="8">
    <source>
        <dbReference type="ARBA" id="ARBA00023002"/>
    </source>
</evidence>
<name>A0A7M7TG78_STRPU</name>
<proteinExistence type="inferred from homology"/>
<keyword evidence="5" id="KW-0479">Metal-binding</keyword>
<dbReference type="Proteomes" id="UP000007110">
    <property type="component" value="Unassembled WGS sequence"/>
</dbReference>
<dbReference type="FunCoup" id="A0A7M7TG78">
    <property type="interactions" value="393"/>
</dbReference>
<dbReference type="FunFam" id="3.60.130.10:FF:000001">
    <property type="entry name" value="Trimethyllysine dioxygenase, mitochondrial"/>
    <property type="match status" value="1"/>
</dbReference>
<keyword evidence="8" id="KW-0560">Oxidoreductase</keyword>
<keyword evidence="7" id="KW-0223">Dioxygenase</keyword>
<dbReference type="UniPathway" id="UPA00118"/>
<dbReference type="InterPro" id="IPR050411">
    <property type="entry name" value="AlphaKG_dependent_hydroxylases"/>
</dbReference>
<dbReference type="OrthoDB" id="406634at2759"/>
<dbReference type="FunFam" id="3.30.2020.30:FF:000002">
    <property type="entry name" value="Putative gamma-butyrobetaine dioxygenase"/>
    <property type="match status" value="1"/>
</dbReference>
<comment type="pathway">
    <text evidence="3">Amine and polyamine biosynthesis; carnitine biosynthesis.</text>
</comment>
<organism evidence="12 13">
    <name type="scientific">Strongylocentrotus purpuratus</name>
    <name type="common">Purple sea urchin</name>
    <dbReference type="NCBI Taxonomy" id="7668"/>
    <lineage>
        <taxon>Eukaryota</taxon>
        <taxon>Metazoa</taxon>
        <taxon>Echinodermata</taxon>
        <taxon>Eleutherozoa</taxon>
        <taxon>Echinozoa</taxon>
        <taxon>Echinoidea</taxon>
        <taxon>Euechinoidea</taxon>
        <taxon>Echinacea</taxon>
        <taxon>Camarodonta</taxon>
        <taxon>Echinidea</taxon>
        <taxon>Strongylocentrotidae</taxon>
        <taxon>Strongylocentrotus</taxon>
    </lineage>
</organism>
<dbReference type="InterPro" id="IPR003819">
    <property type="entry name" value="TauD/TfdA-like"/>
</dbReference>
<dbReference type="AlphaFoldDB" id="A0A7M7TG78"/>
<evidence type="ECO:0000313" key="12">
    <source>
        <dbReference type="EnsemblMetazoa" id="XP_782480"/>
    </source>
</evidence>
<accession>A0A7M7TG78</accession>
<evidence type="ECO:0000256" key="2">
    <source>
        <dbReference type="ARBA" id="ARBA00001961"/>
    </source>
</evidence>
<comment type="similarity">
    <text evidence="4">Belongs to the gamma-BBH/TMLD family.</text>
</comment>
<evidence type="ECO:0000259" key="10">
    <source>
        <dbReference type="Pfam" id="PF02668"/>
    </source>
</evidence>
<keyword evidence="13" id="KW-1185">Reference proteome</keyword>
<dbReference type="EnsemblMetazoa" id="XM_777387">
    <property type="protein sequence ID" value="XP_782480"/>
    <property type="gene ID" value="LOC577138"/>
</dbReference>
<dbReference type="PANTHER" id="PTHR10696">
    <property type="entry name" value="GAMMA-BUTYROBETAINE HYDROXYLASE-RELATED"/>
    <property type="match status" value="1"/>
</dbReference>
<dbReference type="KEGG" id="spu:577138"/>
<protein>
    <recommendedName>
        <fullName evidence="14">Gamma-butyrobetaine dioxygenase</fullName>
    </recommendedName>
</protein>
<dbReference type="OMA" id="MNVQNIC"/>
<comment type="cofactor">
    <cofactor evidence="2">
        <name>L-ascorbate</name>
        <dbReference type="ChEBI" id="CHEBI:38290"/>
    </cofactor>
</comment>
<evidence type="ECO:0000256" key="6">
    <source>
        <dbReference type="ARBA" id="ARBA00022873"/>
    </source>
</evidence>
<dbReference type="Gene3D" id="3.60.130.10">
    <property type="entry name" value="Clavaminate synthase-like"/>
    <property type="match status" value="1"/>
</dbReference>
<dbReference type="InterPro" id="IPR010376">
    <property type="entry name" value="GBBH-like_N"/>
</dbReference>
<dbReference type="PANTHER" id="PTHR10696:SF33">
    <property type="entry name" value="GAMMA-BUTYROBETAINE DIOXYGENASE"/>
    <property type="match status" value="1"/>
</dbReference>
<dbReference type="GeneID" id="577138"/>
<evidence type="ECO:0000259" key="11">
    <source>
        <dbReference type="Pfam" id="PF06155"/>
    </source>
</evidence>